<protein>
    <submittedName>
        <fullName evidence="1">Uncharacterized protein</fullName>
    </submittedName>
</protein>
<dbReference type="Proteomes" id="UP000652761">
    <property type="component" value="Unassembled WGS sequence"/>
</dbReference>
<comment type="caution">
    <text evidence="1">The sequence shown here is derived from an EMBL/GenBank/DDBJ whole genome shotgun (WGS) entry which is preliminary data.</text>
</comment>
<name>A0A843XLR6_COLES</name>
<feature type="non-terminal residue" evidence="1">
    <location>
        <position position="1"/>
    </location>
</feature>
<evidence type="ECO:0000313" key="2">
    <source>
        <dbReference type="Proteomes" id="UP000652761"/>
    </source>
</evidence>
<dbReference type="EMBL" id="NMUH01010018">
    <property type="protein sequence ID" value="MQM20634.1"/>
    <property type="molecule type" value="Genomic_DNA"/>
</dbReference>
<evidence type="ECO:0000313" key="1">
    <source>
        <dbReference type="EMBL" id="MQM20634.1"/>
    </source>
</evidence>
<accession>A0A843XLR6</accession>
<feature type="non-terminal residue" evidence="1">
    <location>
        <position position="95"/>
    </location>
</feature>
<sequence>WDPEQGYATLGYRICNLNLDYHCSLLAKEFDPVYHCGFDLAYHGGLLAKRGIAYHFGLLAKGFDLAYHGGLLATRGIAYHCGSLATKGQMSWSTK</sequence>
<dbReference type="AlphaFoldDB" id="A0A843XLR6"/>
<organism evidence="1 2">
    <name type="scientific">Colocasia esculenta</name>
    <name type="common">Wild taro</name>
    <name type="synonym">Arum esculentum</name>
    <dbReference type="NCBI Taxonomy" id="4460"/>
    <lineage>
        <taxon>Eukaryota</taxon>
        <taxon>Viridiplantae</taxon>
        <taxon>Streptophyta</taxon>
        <taxon>Embryophyta</taxon>
        <taxon>Tracheophyta</taxon>
        <taxon>Spermatophyta</taxon>
        <taxon>Magnoliopsida</taxon>
        <taxon>Liliopsida</taxon>
        <taxon>Araceae</taxon>
        <taxon>Aroideae</taxon>
        <taxon>Colocasieae</taxon>
        <taxon>Colocasia</taxon>
    </lineage>
</organism>
<reference evidence="1" key="1">
    <citation type="submission" date="2017-07" db="EMBL/GenBank/DDBJ databases">
        <title>Taro Niue Genome Assembly and Annotation.</title>
        <authorList>
            <person name="Atibalentja N."/>
            <person name="Keating K."/>
            <person name="Fields C.J."/>
        </authorList>
    </citation>
    <scope>NUCLEOTIDE SEQUENCE</scope>
    <source>
        <strain evidence="1">Niue_2</strain>
        <tissue evidence="1">Leaf</tissue>
    </source>
</reference>
<proteinExistence type="predicted"/>
<gene>
    <name evidence="1" type="ORF">Taro_053659</name>
</gene>
<keyword evidence="2" id="KW-1185">Reference proteome</keyword>